<accession>A8XIP9</accession>
<dbReference type="GeneID" id="8574533"/>
<dbReference type="CTD" id="8574533"/>
<reference evidence="1 2" key="2">
    <citation type="journal article" date="2011" name="PLoS Genet.">
        <title>Caenorhabditis briggsae recombinant inbred line genotypes reveal inter-strain incompatibility and the evolution of recombination.</title>
        <authorList>
            <person name="Ross J.A."/>
            <person name="Koboldt D.C."/>
            <person name="Staisch J.E."/>
            <person name="Chamberlin H.M."/>
            <person name="Gupta B.P."/>
            <person name="Miller R.D."/>
            <person name="Baird S.E."/>
            <person name="Haag E.S."/>
        </authorList>
    </citation>
    <scope>NUCLEOTIDE SEQUENCE [LARGE SCALE GENOMIC DNA]</scope>
    <source>
        <strain evidence="1 2">AF16</strain>
    </source>
</reference>
<proteinExistence type="predicted"/>
<evidence type="ECO:0000313" key="2">
    <source>
        <dbReference type="Proteomes" id="UP000008549"/>
    </source>
</evidence>
<dbReference type="InParanoid" id="A8XIP9"/>
<organism evidence="1 2">
    <name type="scientific">Caenorhabditis briggsae</name>
    <dbReference type="NCBI Taxonomy" id="6238"/>
    <lineage>
        <taxon>Eukaryota</taxon>
        <taxon>Metazoa</taxon>
        <taxon>Ecdysozoa</taxon>
        <taxon>Nematoda</taxon>
        <taxon>Chromadorea</taxon>
        <taxon>Rhabditida</taxon>
        <taxon>Rhabditina</taxon>
        <taxon>Rhabditomorpha</taxon>
        <taxon>Rhabditoidea</taxon>
        <taxon>Rhabditidae</taxon>
        <taxon>Peloderinae</taxon>
        <taxon>Caenorhabditis</taxon>
    </lineage>
</organism>
<sequence length="146" mass="17079">MDGGGVQGSVMFFDLHADQHTKEGEYITVRYYKVSDVGIRNTDFSPCGRFVVAVIEDSCIVRMDREMTTFSTSSQTTNHFQFQQCYGEREIGWYHQGIQKFCGIKKRKKSKKPTDIPIFQKRLWTPLMSVYYVREQLEIQQSKKIL</sequence>
<keyword evidence="2" id="KW-1185">Reference proteome</keyword>
<name>A8XIP9_CAEBR</name>
<evidence type="ECO:0000313" key="3">
    <source>
        <dbReference type="WormBase" id="CBG13791"/>
    </source>
</evidence>
<dbReference type="HOGENOM" id="CLU_1779124_0_0_1"/>
<dbReference type="RefSeq" id="XP_002632537.1">
    <property type="nucleotide sequence ID" value="XM_002632491.1"/>
</dbReference>
<gene>
    <name evidence="1 3" type="ORF">CBG13791</name>
    <name evidence="1" type="ORF">CBG_13791</name>
</gene>
<dbReference type="Proteomes" id="UP000008549">
    <property type="component" value="Unassembled WGS sequence"/>
</dbReference>
<dbReference type="KEGG" id="cbr:CBG_13791"/>
<dbReference type="EMBL" id="HE600943">
    <property type="protein sequence ID" value="CAP32524.1"/>
    <property type="molecule type" value="Genomic_DNA"/>
</dbReference>
<reference evidence="1 2" key="1">
    <citation type="journal article" date="2003" name="PLoS Biol.">
        <title>The genome sequence of Caenorhabditis briggsae: a platform for comparative genomics.</title>
        <authorList>
            <person name="Stein L.D."/>
            <person name="Bao Z."/>
            <person name="Blasiar D."/>
            <person name="Blumenthal T."/>
            <person name="Brent M.R."/>
            <person name="Chen N."/>
            <person name="Chinwalla A."/>
            <person name="Clarke L."/>
            <person name="Clee C."/>
            <person name="Coghlan A."/>
            <person name="Coulson A."/>
            <person name="D'Eustachio P."/>
            <person name="Fitch D.H."/>
            <person name="Fulton L.A."/>
            <person name="Fulton R.E."/>
            <person name="Griffiths-Jones S."/>
            <person name="Harris T.W."/>
            <person name="Hillier L.W."/>
            <person name="Kamath R."/>
            <person name="Kuwabara P.E."/>
            <person name="Mardis E.R."/>
            <person name="Marra M.A."/>
            <person name="Miner T.L."/>
            <person name="Minx P."/>
            <person name="Mullikin J.C."/>
            <person name="Plumb R.W."/>
            <person name="Rogers J."/>
            <person name="Schein J.E."/>
            <person name="Sohrmann M."/>
            <person name="Spieth J."/>
            <person name="Stajich J.E."/>
            <person name="Wei C."/>
            <person name="Willey D."/>
            <person name="Wilson R.K."/>
            <person name="Durbin R."/>
            <person name="Waterston R.H."/>
        </authorList>
    </citation>
    <scope>NUCLEOTIDE SEQUENCE [LARGE SCALE GENOMIC DNA]</scope>
    <source>
        <strain evidence="1 2">AF16</strain>
    </source>
</reference>
<dbReference type="AlphaFoldDB" id="A8XIP9"/>
<evidence type="ECO:0000313" key="1">
    <source>
        <dbReference type="EMBL" id="CAP32524.1"/>
    </source>
</evidence>
<protein>
    <submittedName>
        <fullName evidence="1">Protein CBG13791</fullName>
    </submittedName>
</protein>
<dbReference type="WormBase" id="CBG13791">
    <property type="protein sequence ID" value="CBP49908"/>
    <property type="gene ID" value="WBGene00034494"/>
</dbReference>